<feature type="binding site" evidence="13">
    <location>
        <begin position="52"/>
        <end position="59"/>
    </location>
    <ligand>
        <name>ATP</name>
        <dbReference type="ChEBI" id="CHEBI:30616"/>
    </ligand>
</feature>
<dbReference type="GO" id="GO:0009029">
    <property type="term" value="F:lipid-A 4'-kinase activity"/>
    <property type="evidence" value="ECO:0007669"/>
    <property type="project" value="UniProtKB-EC"/>
</dbReference>
<evidence type="ECO:0000256" key="5">
    <source>
        <dbReference type="ARBA" id="ARBA00022516"/>
    </source>
</evidence>
<dbReference type="EMBL" id="JBALHR010000009">
    <property type="protein sequence ID" value="MEH7829370.1"/>
    <property type="molecule type" value="Genomic_DNA"/>
</dbReference>
<dbReference type="EC" id="2.7.1.130" evidence="3 13"/>
<dbReference type="PANTHER" id="PTHR42724">
    <property type="entry name" value="TETRAACYLDISACCHARIDE 4'-KINASE"/>
    <property type="match status" value="1"/>
</dbReference>
<comment type="similarity">
    <text evidence="13">Belongs to the LpxK family.</text>
</comment>
<evidence type="ECO:0000256" key="2">
    <source>
        <dbReference type="ARBA" id="ARBA00004870"/>
    </source>
</evidence>
<evidence type="ECO:0000313" key="15">
    <source>
        <dbReference type="Proteomes" id="UP001431963"/>
    </source>
</evidence>
<dbReference type="HAMAP" id="MF_00409">
    <property type="entry name" value="LpxK"/>
    <property type="match status" value="1"/>
</dbReference>
<keyword evidence="6 13" id="KW-0441">Lipid A biosynthesis</keyword>
<comment type="pathway">
    <text evidence="2 13">Glycolipid biosynthesis; lipid IV(A) biosynthesis; lipid IV(A) from (3R)-3-hydroxytetradecanoyl-[acyl-carrier-protein] and UDP-N-acetyl-alpha-D-glucosamine: step 6/6.</text>
</comment>
<keyword evidence="9 13" id="KW-0418">Kinase</keyword>
<evidence type="ECO:0000256" key="8">
    <source>
        <dbReference type="ARBA" id="ARBA00022741"/>
    </source>
</evidence>
<dbReference type="PANTHER" id="PTHR42724:SF1">
    <property type="entry name" value="TETRAACYLDISACCHARIDE 4'-KINASE, MITOCHONDRIAL-RELATED"/>
    <property type="match status" value="1"/>
</dbReference>
<evidence type="ECO:0000256" key="1">
    <source>
        <dbReference type="ARBA" id="ARBA00002274"/>
    </source>
</evidence>
<dbReference type="Pfam" id="PF02606">
    <property type="entry name" value="LpxK"/>
    <property type="match status" value="1"/>
</dbReference>
<accession>A0ABU8BXE3</accession>
<keyword evidence="10 13" id="KW-0067">ATP-binding</keyword>
<dbReference type="InterPro" id="IPR027417">
    <property type="entry name" value="P-loop_NTPase"/>
</dbReference>
<evidence type="ECO:0000256" key="13">
    <source>
        <dbReference type="HAMAP-Rule" id="MF_00409"/>
    </source>
</evidence>
<dbReference type="SUPFAM" id="SSF52540">
    <property type="entry name" value="P-loop containing nucleoside triphosphate hydrolases"/>
    <property type="match status" value="1"/>
</dbReference>
<dbReference type="InterPro" id="IPR003758">
    <property type="entry name" value="LpxK"/>
</dbReference>
<evidence type="ECO:0000313" key="14">
    <source>
        <dbReference type="EMBL" id="MEH7829370.1"/>
    </source>
</evidence>
<keyword evidence="11 13" id="KW-0443">Lipid metabolism</keyword>
<organism evidence="14 15">
    <name type="scientific">Gemmobacter denitrificans</name>
    <dbReference type="NCBI Taxonomy" id="3123040"/>
    <lineage>
        <taxon>Bacteria</taxon>
        <taxon>Pseudomonadati</taxon>
        <taxon>Pseudomonadota</taxon>
        <taxon>Alphaproteobacteria</taxon>
        <taxon>Rhodobacterales</taxon>
        <taxon>Paracoccaceae</taxon>
        <taxon>Gemmobacter</taxon>
    </lineage>
</organism>
<protein>
    <recommendedName>
        <fullName evidence="4 13">Tetraacyldisaccharide 4'-kinase</fullName>
        <ecNumber evidence="3 13">2.7.1.130</ecNumber>
    </recommendedName>
    <alternativeName>
        <fullName evidence="12 13">Lipid A 4'-kinase</fullName>
    </alternativeName>
</protein>
<gene>
    <name evidence="13 14" type="primary">lpxK</name>
    <name evidence="14" type="ORF">V6590_14535</name>
</gene>
<proteinExistence type="inferred from homology"/>
<keyword evidence="8 13" id="KW-0547">Nucleotide-binding</keyword>
<keyword evidence="7 13" id="KW-0808">Transferase</keyword>
<evidence type="ECO:0000256" key="3">
    <source>
        <dbReference type="ARBA" id="ARBA00012071"/>
    </source>
</evidence>
<evidence type="ECO:0000256" key="10">
    <source>
        <dbReference type="ARBA" id="ARBA00022840"/>
    </source>
</evidence>
<evidence type="ECO:0000256" key="7">
    <source>
        <dbReference type="ARBA" id="ARBA00022679"/>
    </source>
</evidence>
<dbReference type="Proteomes" id="UP001431963">
    <property type="component" value="Unassembled WGS sequence"/>
</dbReference>
<evidence type="ECO:0000256" key="12">
    <source>
        <dbReference type="ARBA" id="ARBA00029757"/>
    </source>
</evidence>
<dbReference type="NCBIfam" id="TIGR00682">
    <property type="entry name" value="lpxK"/>
    <property type="match status" value="1"/>
</dbReference>
<evidence type="ECO:0000256" key="11">
    <source>
        <dbReference type="ARBA" id="ARBA00023098"/>
    </source>
</evidence>
<sequence length="341" mass="35939">MRAPAFWDRPKPTVLARLLQPLGAIYAAATARRLTRPGYRASVPVICVGNLHAGGTGKTPTAMALIERLSGVHVVSRGHGGRLAGPLQVEPKHLADEVGDEPLLLAAFCPVWVAKDRAAGVRAAEAAGAKVILLDDGFQNPAVVKDLSIIVVDAARGFGNGLCLPAGPLREPVAVGLARADLLLTIGDAAAQTAFDAQFASPLPRLRGRLEVLPMGMGWHGERVLAFAGIGHPEKFFATLRAEGAEVVRAEPLEDHQPLSPALLTRLEAEAMARGAQLVTTEKDAVRLPAAFRPRVLTLPVRLRLTEWHPLEAALARIGVQLDPPAASGIAGSMDSRGSTQ</sequence>
<comment type="function">
    <text evidence="1 13">Transfers the gamma-phosphate of ATP to the 4'-position of a tetraacyldisaccharide 1-phosphate intermediate (termed DS-1-P) to form tetraacyldisaccharide 1,4'-bis-phosphate (lipid IVA).</text>
</comment>
<keyword evidence="15" id="KW-1185">Reference proteome</keyword>
<reference evidence="14" key="1">
    <citation type="submission" date="2024-02" db="EMBL/GenBank/DDBJ databases">
        <title>Genome sequences of strain Gemmobacter sp. JM10B15.</title>
        <authorList>
            <person name="Zhang M."/>
        </authorList>
    </citation>
    <scope>NUCLEOTIDE SEQUENCE</scope>
    <source>
        <strain evidence="14">JM10B15</strain>
    </source>
</reference>
<keyword evidence="5 13" id="KW-0444">Lipid biosynthesis</keyword>
<comment type="caution">
    <text evidence="14">The sequence shown here is derived from an EMBL/GenBank/DDBJ whole genome shotgun (WGS) entry which is preliminary data.</text>
</comment>
<name>A0ABU8BXE3_9RHOB</name>
<comment type="catalytic activity">
    <reaction evidence="13">
        <text>a lipid A disaccharide + ATP = a lipid IVA + ADP + H(+)</text>
        <dbReference type="Rhea" id="RHEA:67840"/>
        <dbReference type="ChEBI" id="CHEBI:15378"/>
        <dbReference type="ChEBI" id="CHEBI:30616"/>
        <dbReference type="ChEBI" id="CHEBI:176343"/>
        <dbReference type="ChEBI" id="CHEBI:176425"/>
        <dbReference type="ChEBI" id="CHEBI:456216"/>
        <dbReference type="EC" id="2.7.1.130"/>
    </reaction>
</comment>
<evidence type="ECO:0000256" key="4">
    <source>
        <dbReference type="ARBA" id="ARBA00016436"/>
    </source>
</evidence>
<dbReference type="RefSeq" id="WP_335424338.1">
    <property type="nucleotide sequence ID" value="NZ_JBALHR010000009.1"/>
</dbReference>
<evidence type="ECO:0000256" key="9">
    <source>
        <dbReference type="ARBA" id="ARBA00022777"/>
    </source>
</evidence>
<evidence type="ECO:0000256" key="6">
    <source>
        <dbReference type="ARBA" id="ARBA00022556"/>
    </source>
</evidence>